<evidence type="ECO:0000313" key="2">
    <source>
        <dbReference type="EMBL" id="WDH81119.1"/>
    </source>
</evidence>
<feature type="transmembrane region" description="Helical" evidence="1">
    <location>
        <begin position="62"/>
        <end position="79"/>
    </location>
</feature>
<name>A0AAX3MXM3_9BACL</name>
<dbReference type="Pfam" id="PF16079">
    <property type="entry name" value="Phage_holin_5_2"/>
    <property type="match status" value="1"/>
</dbReference>
<accession>A0AAX3MXM3</accession>
<protein>
    <submittedName>
        <fullName evidence="2">Phage holin family protein</fullName>
    </submittedName>
</protein>
<reference evidence="2 5" key="1">
    <citation type="submission" date="2023-02" db="EMBL/GenBank/DDBJ databases">
        <title>Pathogen: clinical or host-associated sample.</title>
        <authorList>
            <person name="Hergert J."/>
            <person name="Casey R."/>
            <person name="Wagner J."/>
            <person name="Young E.L."/>
            <person name="Oakeson K.F."/>
        </authorList>
    </citation>
    <scope>NUCLEOTIDE SEQUENCE</scope>
    <source>
        <strain evidence="3 5">2022CK-00829</strain>
        <strain evidence="2">2022CK-00830</strain>
    </source>
</reference>
<dbReference type="InterPro" id="IPR032111">
    <property type="entry name" value="Clostridium_phage_holin"/>
</dbReference>
<evidence type="ECO:0000256" key="1">
    <source>
        <dbReference type="SAM" id="Phobius"/>
    </source>
</evidence>
<dbReference type="EMBL" id="CP118101">
    <property type="protein sequence ID" value="WDH81119.1"/>
    <property type="molecule type" value="Genomic_DNA"/>
</dbReference>
<evidence type="ECO:0000313" key="3">
    <source>
        <dbReference type="EMBL" id="WDI00834.1"/>
    </source>
</evidence>
<proteinExistence type="predicted"/>
<evidence type="ECO:0000313" key="5">
    <source>
        <dbReference type="Proteomes" id="UP001221519"/>
    </source>
</evidence>
<evidence type="ECO:0000313" key="4">
    <source>
        <dbReference type="Proteomes" id="UP001220962"/>
    </source>
</evidence>
<gene>
    <name evidence="2" type="ORF">PUW23_16460</name>
    <name evidence="3" type="ORF">PUW25_16285</name>
</gene>
<keyword evidence="1" id="KW-0812">Transmembrane</keyword>
<keyword evidence="1" id="KW-1133">Transmembrane helix</keyword>
<dbReference type="Proteomes" id="UP001221519">
    <property type="component" value="Chromosome"/>
</dbReference>
<dbReference type="AlphaFoldDB" id="A0AAX3MXM3"/>
<feature type="transmembrane region" description="Helical" evidence="1">
    <location>
        <begin position="39"/>
        <end position="56"/>
    </location>
</feature>
<dbReference type="Proteomes" id="UP001220962">
    <property type="component" value="Chromosome"/>
</dbReference>
<sequence length="89" mass="9997">MEWTTILELIHPQLFIVLALCWVVGYILKQTPRVPNWTIVYVVTIIAVAVTVWMLGWGPESLIQGILTGAFAVYGNQLLHQAHKGVDLK</sequence>
<dbReference type="RefSeq" id="WP_047910653.1">
    <property type="nucleotide sequence ID" value="NZ_CP118101.1"/>
</dbReference>
<keyword evidence="1" id="KW-0472">Membrane</keyword>
<keyword evidence="5" id="KW-1185">Reference proteome</keyword>
<organism evidence="2 4">
    <name type="scientific">Paenibacillus urinalis</name>
    <dbReference type="NCBI Taxonomy" id="521520"/>
    <lineage>
        <taxon>Bacteria</taxon>
        <taxon>Bacillati</taxon>
        <taxon>Bacillota</taxon>
        <taxon>Bacilli</taxon>
        <taxon>Bacillales</taxon>
        <taxon>Paenibacillaceae</taxon>
        <taxon>Paenibacillus</taxon>
    </lineage>
</organism>
<feature type="transmembrane region" description="Helical" evidence="1">
    <location>
        <begin position="6"/>
        <end position="27"/>
    </location>
</feature>
<dbReference type="EMBL" id="CP118108">
    <property type="protein sequence ID" value="WDI00834.1"/>
    <property type="molecule type" value="Genomic_DNA"/>
</dbReference>